<comment type="subcellular location">
    <subcellularLocation>
        <location evidence="1">Nucleus</location>
    </subcellularLocation>
</comment>
<dbReference type="Proteomes" id="UP000799428">
    <property type="component" value="Unassembled WGS sequence"/>
</dbReference>
<dbReference type="GO" id="GO:0007064">
    <property type="term" value="P:mitotic sister chromatid cohesion"/>
    <property type="evidence" value="ECO:0007669"/>
    <property type="project" value="InterPro"/>
</dbReference>
<feature type="region of interest" description="Disordered" evidence="8">
    <location>
        <begin position="1"/>
        <end position="140"/>
    </location>
</feature>
<dbReference type="GO" id="GO:0051301">
    <property type="term" value="P:cell division"/>
    <property type="evidence" value="ECO:0007669"/>
    <property type="project" value="UniProtKB-KW"/>
</dbReference>
<evidence type="ECO:0000256" key="4">
    <source>
        <dbReference type="ARBA" id="ARBA00022776"/>
    </source>
</evidence>
<dbReference type="EMBL" id="MU005768">
    <property type="protein sequence ID" value="KAF2711056.1"/>
    <property type="molecule type" value="Genomic_DNA"/>
</dbReference>
<evidence type="ECO:0000313" key="9">
    <source>
        <dbReference type="EMBL" id="KAF2711056.1"/>
    </source>
</evidence>
<proteinExistence type="inferred from homology"/>
<gene>
    <name evidence="9" type="ORF">K504DRAFT_429600</name>
</gene>
<feature type="compositionally biased region" description="Polar residues" evidence="8">
    <location>
        <begin position="151"/>
        <end position="168"/>
    </location>
</feature>
<feature type="region of interest" description="Disordered" evidence="8">
    <location>
        <begin position="854"/>
        <end position="882"/>
    </location>
</feature>
<evidence type="ECO:0000256" key="8">
    <source>
        <dbReference type="SAM" id="MobiDB-lite"/>
    </source>
</evidence>
<accession>A0A6G1KDU2</accession>
<dbReference type="Pfam" id="PF10345">
    <property type="entry name" value="Cohesin_load"/>
    <property type="match status" value="1"/>
</dbReference>
<feature type="region of interest" description="Disordered" evidence="8">
    <location>
        <begin position="175"/>
        <end position="240"/>
    </location>
</feature>
<keyword evidence="4" id="KW-0498">Mitosis</keyword>
<evidence type="ECO:0000256" key="6">
    <source>
        <dbReference type="ARBA" id="ARBA00023242"/>
    </source>
</evidence>
<evidence type="ECO:0000256" key="5">
    <source>
        <dbReference type="ARBA" id="ARBA00022829"/>
    </source>
</evidence>
<protein>
    <recommendedName>
        <fullName evidence="11">Cohesin loading factor-domain-containing protein</fullName>
    </recommendedName>
</protein>
<feature type="compositionally biased region" description="Pro residues" evidence="8">
    <location>
        <begin position="18"/>
        <end position="30"/>
    </location>
</feature>
<keyword evidence="3" id="KW-0132">Cell division</keyword>
<feature type="compositionally biased region" description="Basic and acidic residues" evidence="8">
    <location>
        <begin position="871"/>
        <end position="882"/>
    </location>
</feature>
<keyword evidence="5" id="KW-0159">Chromosome partition</keyword>
<dbReference type="PANTHER" id="PTHR21394">
    <property type="entry name" value="MAU2 CHROMATID COHESION FACTOR HOMOLOG"/>
    <property type="match status" value="1"/>
</dbReference>
<keyword evidence="10" id="KW-1185">Reference proteome</keyword>
<sequence>MDPRYNQWPQQGYQHPQYAPPPPPPQPPNGYVPNGYIHYPQQSMPQGYPQSQPVHVQPRVVIPRLPQQYPQMQNHPQGQPLPPPRAAQPQVVIPARNPNPMAHMQNPRIRQVQVPVQRMQQRSSTGGYVEQRQPQGQAQAQYQIPNLKSAHGSQSFQENTPGSQQRHANVLTSNQHRTPLQPQSTPKSQPHLHIQTPKSQHRSPSLAQTPSQSRSHPQVVIKKTTPQAIPTPTRPQHAPPARALPADLAVLLLSAADEYINVAHGMGSVIAMAQRESDLQRYYKLMSTALGCMETVLKSFNLVPRDEAKLRLRYASLLIEETDNNVQIEAVLTKGIALCNRSHLNDLKYTMQHLHARYQFQTNHRAALRSLDQTIAETETFQHIVWVYAFRFLKVSLSLQVPGRPEYTSALQQLHAIANHADRRGDNAIFVTCSALEAMIHLRTSGPDHLEHVQRAIAAARSYQLQCSAKQLGRISALIDCIDVACSIQQGQPNLEKVMALQQKADQESGPDHGIFTVLVEKSFGGNLTYVTGGVFEKAPDGRDQLVFSWLPKNDIKMLTYFLSGMVSLPHEKGLSYLQEGFKLTQHNLQRHASFGASIPSAILQRNWMATLDWNLRFVLGLMACHLEDRVHSKKALTSLRSRVTQQPFNNAERYTRVVSYLEAVYQQTRGSIDEALSTYSLPAFNLPEAGATGATSDFKTDIAILATMNRLLILRNPAHPEHYLTGVLFSQLEPLCNSHPNYYIEGAFRIIRALTTSENSINRQKTLISNALGASQKLQNAQFVTMALNYMTSRFFAEQVGEQSMKSVRAARSVARQQGSVLWRAVSYGLCINTFQRNGLEEDARSSQEAFNELRDRLPTPLRNDGGGVKIERDGDVKMAG</sequence>
<keyword evidence="7" id="KW-0131">Cell cycle</keyword>
<dbReference type="GO" id="GO:0005634">
    <property type="term" value="C:nucleus"/>
    <property type="evidence" value="ECO:0007669"/>
    <property type="project" value="UniProtKB-SubCell"/>
</dbReference>
<reference evidence="9" key="1">
    <citation type="journal article" date="2020" name="Stud. Mycol.">
        <title>101 Dothideomycetes genomes: a test case for predicting lifestyles and emergence of pathogens.</title>
        <authorList>
            <person name="Haridas S."/>
            <person name="Albert R."/>
            <person name="Binder M."/>
            <person name="Bloem J."/>
            <person name="Labutti K."/>
            <person name="Salamov A."/>
            <person name="Andreopoulos B."/>
            <person name="Baker S."/>
            <person name="Barry K."/>
            <person name="Bills G."/>
            <person name="Bluhm B."/>
            <person name="Cannon C."/>
            <person name="Castanera R."/>
            <person name="Culley D."/>
            <person name="Daum C."/>
            <person name="Ezra D."/>
            <person name="Gonzalez J."/>
            <person name="Henrissat B."/>
            <person name="Kuo A."/>
            <person name="Liang C."/>
            <person name="Lipzen A."/>
            <person name="Lutzoni F."/>
            <person name="Magnuson J."/>
            <person name="Mondo S."/>
            <person name="Nolan M."/>
            <person name="Ohm R."/>
            <person name="Pangilinan J."/>
            <person name="Park H.-J."/>
            <person name="Ramirez L."/>
            <person name="Alfaro M."/>
            <person name="Sun H."/>
            <person name="Tritt A."/>
            <person name="Yoshinaga Y."/>
            <person name="Zwiers L.-H."/>
            <person name="Turgeon B."/>
            <person name="Goodwin S."/>
            <person name="Spatafora J."/>
            <person name="Crous P."/>
            <person name="Grigoriev I."/>
        </authorList>
    </citation>
    <scope>NUCLEOTIDE SEQUENCE</scope>
    <source>
        <strain evidence="9">CBS 279.74</strain>
    </source>
</reference>
<feature type="compositionally biased region" description="Polar residues" evidence="8">
    <location>
        <begin position="175"/>
        <end position="188"/>
    </location>
</feature>
<dbReference type="AlphaFoldDB" id="A0A6G1KDU2"/>
<dbReference type="InterPro" id="IPR019440">
    <property type="entry name" value="MAU2"/>
</dbReference>
<evidence type="ECO:0000256" key="2">
    <source>
        <dbReference type="ARBA" id="ARBA00008585"/>
    </source>
</evidence>
<feature type="compositionally biased region" description="Polar residues" evidence="8">
    <location>
        <begin position="196"/>
        <end position="216"/>
    </location>
</feature>
<evidence type="ECO:0000256" key="1">
    <source>
        <dbReference type="ARBA" id="ARBA00004123"/>
    </source>
</evidence>
<comment type="similarity">
    <text evidence="2">Belongs to the SCC4/mau-2 family.</text>
</comment>
<name>A0A6G1KDU2_9PLEO</name>
<evidence type="ECO:0000256" key="7">
    <source>
        <dbReference type="ARBA" id="ARBA00023306"/>
    </source>
</evidence>
<keyword evidence="6" id="KW-0539">Nucleus</keyword>
<organism evidence="9 10">
    <name type="scientific">Pleomassaria siparia CBS 279.74</name>
    <dbReference type="NCBI Taxonomy" id="1314801"/>
    <lineage>
        <taxon>Eukaryota</taxon>
        <taxon>Fungi</taxon>
        <taxon>Dikarya</taxon>
        <taxon>Ascomycota</taxon>
        <taxon>Pezizomycotina</taxon>
        <taxon>Dothideomycetes</taxon>
        <taxon>Pleosporomycetidae</taxon>
        <taxon>Pleosporales</taxon>
        <taxon>Pleomassariaceae</taxon>
        <taxon>Pleomassaria</taxon>
    </lineage>
</organism>
<dbReference type="GO" id="GO:0007059">
    <property type="term" value="P:chromosome segregation"/>
    <property type="evidence" value="ECO:0007669"/>
    <property type="project" value="UniProtKB-KW"/>
</dbReference>
<evidence type="ECO:0008006" key="11">
    <source>
        <dbReference type="Google" id="ProtNLM"/>
    </source>
</evidence>
<feature type="region of interest" description="Disordered" evidence="8">
    <location>
        <begin position="149"/>
        <end position="168"/>
    </location>
</feature>
<dbReference type="OrthoDB" id="5565328at2759"/>
<feature type="compositionally biased region" description="Low complexity" evidence="8">
    <location>
        <begin position="105"/>
        <end position="122"/>
    </location>
</feature>
<feature type="compositionally biased region" description="Polar residues" evidence="8">
    <location>
        <begin position="40"/>
        <end position="54"/>
    </location>
</feature>
<feature type="compositionally biased region" description="Low complexity" evidence="8">
    <location>
        <begin position="131"/>
        <end position="140"/>
    </location>
</feature>
<evidence type="ECO:0000313" key="10">
    <source>
        <dbReference type="Proteomes" id="UP000799428"/>
    </source>
</evidence>
<evidence type="ECO:0000256" key="3">
    <source>
        <dbReference type="ARBA" id="ARBA00022618"/>
    </source>
</evidence>